<evidence type="ECO:0000256" key="3">
    <source>
        <dbReference type="ARBA" id="ARBA00022723"/>
    </source>
</evidence>
<feature type="domain" description="P-type ATPase A" evidence="10">
    <location>
        <begin position="578"/>
        <end position="681"/>
    </location>
</feature>
<dbReference type="InterPro" id="IPR001757">
    <property type="entry name" value="P_typ_ATPase"/>
</dbReference>
<evidence type="ECO:0000256" key="1">
    <source>
        <dbReference type="ARBA" id="ARBA00004651"/>
    </source>
</evidence>
<dbReference type="SFLD" id="SFLDG00002">
    <property type="entry name" value="C1.7:_P-type_atpase_like"/>
    <property type="match status" value="1"/>
</dbReference>
<evidence type="ECO:0000259" key="11">
    <source>
        <dbReference type="Pfam" id="PF00689"/>
    </source>
</evidence>
<dbReference type="PATRIC" id="fig|234621.6.peg.4614"/>
<feature type="region of interest" description="Disordered" evidence="9">
    <location>
        <begin position="1295"/>
        <end position="1372"/>
    </location>
</feature>
<keyword evidence="7" id="KW-0472">Membrane</keyword>
<dbReference type="SUPFAM" id="SSF56784">
    <property type="entry name" value="HAD-like"/>
    <property type="match status" value="1"/>
</dbReference>
<accession>C1A2F2</accession>
<dbReference type="Gene3D" id="2.70.150.10">
    <property type="entry name" value="Calcium-transporting ATPase, cytoplasmic transduction domain A"/>
    <property type="match status" value="1"/>
</dbReference>
<dbReference type="InterPro" id="IPR023298">
    <property type="entry name" value="ATPase_P-typ_TM_dom_sf"/>
</dbReference>
<dbReference type="GO" id="GO:0005886">
    <property type="term" value="C:plasma membrane"/>
    <property type="evidence" value="ECO:0007669"/>
    <property type="project" value="UniProtKB-SubCell"/>
</dbReference>
<dbReference type="HOGENOM" id="CLU_002360_0_1_11"/>
<keyword evidence="3" id="KW-0479">Metal-binding</keyword>
<dbReference type="InterPro" id="IPR059000">
    <property type="entry name" value="ATPase_P-type_domA"/>
</dbReference>
<dbReference type="GO" id="GO:0005524">
    <property type="term" value="F:ATP binding"/>
    <property type="evidence" value="ECO:0007669"/>
    <property type="project" value="InterPro"/>
</dbReference>
<dbReference type="GO" id="GO:0005388">
    <property type="term" value="F:P-type calcium transporter activity"/>
    <property type="evidence" value="ECO:0007669"/>
    <property type="project" value="TreeGrafter"/>
</dbReference>
<dbReference type="Pfam" id="PF00689">
    <property type="entry name" value="Cation_ATPase_C"/>
    <property type="match status" value="1"/>
</dbReference>
<dbReference type="InterPro" id="IPR008250">
    <property type="entry name" value="ATPase_P-typ_transduc_dom_A_sf"/>
</dbReference>
<dbReference type="Pfam" id="PF00122">
    <property type="entry name" value="E1-E2_ATPase"/>
    <property type="match status" value="1"/>
</dbReference>
<gene>
    <name evidence="12" type="ordered locus">RER_40790</name>
</gene>
<evidence type="ECO:0000256" key="7">
    <source>
        <dbReference type="ARBA" id="ARBA00023136"/>
    </source>
</evidence>
<dbReference type="PANTHER" id="PTHR24093:SF513">
    <property type="entry name" value="CATION-TRANSPORTING ATPASE I-RELATED"/>
    <property type="match status" value="1"/>
</dbReference>
<dbReference type="NCBIfam" id="TIGR01494">
    <property type="entry name" value="ATPase_P-type"/>
    <property type="match status" value="2"/>
</dbReference>
<evidence type="ECO:0000256" key="2">
    <source>
        <dbReference type="ARBA" id="ARBA00022692"/>
    </source>
</evidence>
<evidence type="ECO:0000259" key="10">
    <source>
        <dbReference type="Pfam" id="PF00122"/>
    </source>
</evidence>
<comment type="catalytic activity">
    <reaction evidence="8">
        <text>ATP + H2O = ADP + phosphate + H(+)</text>
        <dbReference type="Rhea" id="RHEA:13065"/>
        <dbReference type="ChEBI" id="CHEBI:15377"/>
        <dbReference type="ChEBI" id="CHEBI:15378"/>
        <dbReference type="ChEBI" id="CHEBI:30616"/>
        <dbReference type="ChEBI" id="CHEBI:43474"/>
        <dbReference type="ChEBI" id="CHEBI:456216"/>
    </reaction>
</comment>
<dbReference type="InterPro" id="IPR006068">
    <property type="entry name" value="ATPase_P-typ_cation-transptr_C"/>
</dbReference>
<evidence type="ECO:0000313" key="13">
    <source>
        <dbReference type="Proteomes" id="UP000002204"/>
    </source>
</evidence>
<evidence type="ECO:0000256" key="4">
    <source>
        <dbReference type="ARBA" id="ARBA00022842"/>
    </source>
</evidence>
<dbReference type="Gene3D" id="3.40.50.1000">
    <property type="entry name" value="HAD superfamily/HAD-like"/>
    <property type="match status" value="2"/>
</dbReference>
<evidence type="ECO:0000256" key="5">
    <source>
        <dbReference type="ARBA" id="ARBA00022967"/>
    </source>
</evidence>
<organism evidence="12 13">
    <name type="scientific">Rhodococcus erythropolis (strain PR4 / NBRC 100887)</name>
    <dbReference type="NCBI Taxonomy" id="234621"/>
    <lineage>
        <taxon>Bacteria</taxon>
        <taxon>Bacillati</taxon>
        <taxon>Actinomycetota</taxon>
        <taxon>Actinomycetes</taxon>
        <taxon>Mycobacteriales</taxon>
        <taxon>Nocardiaceae</taxon>
        <taxon>Rhodococcus</taxon>
        <taxon>Rhodococcus erythropolis group</taxon>
    </lineage>
</organism>
<dbReference type="InterPro" id="IPR044492">
    <property type="entry name" value="P_typ_ATPase_HD_dom"/>
</dbReference>
<comment type="subcellular location">
    <subcellularLocation>
        <location evidence="1">Cell membrane</location>
        <topology evidence="1">Multi-pass membrane protein</topology>
    </subcellularLocation>
</comment>
<keyword evidence="12" id="KW-0378">Hydrolase</keyword>
<keyword evidence="2" id="KW-0812">Transmembrane</keyword>
<dbReference type="Gene3D" id="1.20.1110.10">
    <property type="entry name" value="Calcium-transporting ATPase, transmembrane domain"/>
    <property type="match status" value="2"/>
</dbReference>
<evidence type="ECO:0000256" key="8">
    <source>
        <dbReference type="ARBA" id="ARBA00049360"/>
    </source>
</evidence>
<feature type="compositionally biased region" description="Polar residues" evidence="9">
    <location>
        <begin position="1315"/>
        <end position="1326"/>
    </location>
</feature>
<evidence type="ECO:0000256" key="9">
    <source>
        <dbReference type="SAM" id="MobiDB-lite"/>
    </source>
</evidence>
<dbReference type="KEGG" id="rer:RER_40790"/>
<dbReference type="SFLD" id="SFLDF00027">
    <property type="entry name" value="p-type_atpase"/>
    <property type="match status" value="1"/>
</dbReference>
<dbReference type="Proteomes" id="UP000002204">
    <property type="component" value="Chromosome"/>
</dbReference>
<evidence type="ECO:0000256" key="6">
    <source>
        <dbReference type="ARBA" id="ARBA00022989"/>
    </source>
</evidence>
<dbReference type="Pfam" id="PF00702">
    <property type="entry name" value="Hydrolase"/>
    <property type="match status" value="1"/>
</dbReference>
<dbReference type="InterPro" id="IPR023214">
    <property type="entry name" value="HAD_sf"/>
</dbReference>
<keyword evidence="6" id="KW-1133">Transmembrane helix</keyword>
<dbReference type="Gene3D" id="3.40.1110.10">
    <property type="entry name" value="Calcium-transporting ATPase, cytoplasmic domain N"/>
    <property type="match status" value="2"/>
</dbReference>
<evidence type="ECO:0000313" key="12">
    <source>
        <dbReference type="EMBL" id="BAH34787.1"/>
    </source>
</evidence>
<dbReference type="EMBL" id="AP008957">
    <property type="protein sequence ID" value="BAH34787.1"/>
    <property type="molecule type" value="Genomic_DNA"/>
</dbReference>
<dbReference type="SFLD" id="SFLDS00003">
    <property type="entry name" value="Haloacid_Dehalogenase"/>
    <property type="match status" value="1"/>
</dbReference>
<keyword evidence="4" id="KW-0460">Magnesium</keyword>
<reference evidence="13" key="1">
    <citation type="submission" date="2005-03" db="EMBL/GenBank/DDBJ databases">
        <title>Comparison of the complete genome sequences of Rhodococcus erythropolis PR4 and Rhodococcus opacus B4.</title>
        <authorList>
            <person name="Takarada H."/>
            <person name="Sekine M."/>
            <person name="Hosoyama A."/>
            <person name="Yamada R."/>
            <person name="Fujisawa T."/>
            <person name="Omata S."/>
            <person name="Shimizu A."/>
            <person name="Tsukatani N."/>
            <person name="Tanikawa S."/>
            <person name="Fujita N."/>
            <person name="Harayama S."/>
        </authorList>
    </citation>
    <scope>NUCLEOTIDE SEQUENCE [LARGE SCALE GENOMIC DNA]</scope>
    <source>
        <strain evidence="13">PR4 / NBRC 100887</strain>
    </source>
</reference>
<dbReference type="eggNOG" id="COG0474">
    <property type="taxonomic scope" value="Bacteria"/>
</dbReference>
<protein>
    <submittedName>
        <fullName evidence="12">Putative cation-transporting ATPase</fullName>
        <ecNumber evidence="12">3.6.3.-</ecNumber>
    </submittedName>
</protein>
<dbReference type="InterPro" id="IPR036412">
    <property type="entry name" value="HAD-like_sf"/>
</dbReference>
<dbReference type="InterPro" id="IPR023299">
    <property type="entry name" value="ATPase_P-typ_cyto_dom_N"/>
</dbReference>
<dbReference type="EC" id="3.6.3.-" evidence="12"/>
<proteinExistence type="predicted"/>
<keyword evidence="5" id="KW-1278">Translocase</keyword>
<dbReference type="SUPFAM" id="SSF81665">
    <property type="entry name" value="Calcium ATPase, transmembrane domain M"/>
    <property type="match status" value="1"/>
</dbReference>
<name>C1A2F2_RHOE4</name>
<dbReference type="SUPFAM" id="SSF81653">
    <property type="entry name" value="Calcium ATPase, transduction domain A"/>
    <property type="match status" value="1"/>
</dbReference>
<dbReference type="GO" id="GO:0046872">
    <property type="term" value="F:metal ion binding"/>
    <property type="evidence" value="ECO:0007669"/>
    <property type="project" value="UniProtKB-KW"/>
</dbReference>
<feature type="domain" description="Cation-transporting P-type ATPase C-terminal" evidence="11">
    <location>
        <begin position="1135"/>
        <end position="1284"/>
    </location>
</feature>
<sequence>MFSAMARRAVSVATLPPRLALSGLALVGGSTIPRTAVSDVALRTGTLALAGVGMIPAAAGSILRVPRMPGSAYVLAAASAINYQPRVRRRIEQRLGRSLTDFALESATSFADVLTYAPASLGVDFGLRTMLLRETLAARNSRLVWPLEPGARGSSTRSDPSGPGERYADRIAGVQLAAGAALATVSAGGDTVATSIKVSAPRPLRMSRESFAAGLSYGLCRTHHVAVSDPAALRMLDRVDTVLVDPSVLFEDALRVSDIREVSESDRVVVWAHAREALDAGSLGVGRHRIDGAEVVVRPVRKGLAESLIGEIRASGVAAATIDDDGLGSLRSGFDELYPAQSTPEAGLREALSALVAEGRTVAIVSSRAIAGQAVLRIGISPPSGEHVSADIHTDLAGAWRVVHALSAARTATRRGVELSSGSSALGALIMLPGIRGAGPGPVTAGSAAGLWTGYTLSRSVIQAPAPVGAPSDSWHEMDGDSVVRELAESVRHTPQRADSGVRAPARFRLIRDGLSALRTELADPLTPVLATGSAASAVLGSPVDAVLVGSVLVGNAAMSAVQRLHSERAVQRLLRTQEPVARRVTNVGEVETAADALELGDVVALESGDIVPADCRLLSAESLEVDESSLTGESMPVDKQTDPTPGMPLAERRCMAYAGTTVLAGSGRGVVTATGARTVTRRADVGVSRSGPAVGLTNRLRELTRATLPASIGGGALVTVAGLIRGTGLRRAVTGGVAVAVAAVPEGLPLVATLAQQAAARRLTAAGVLVRAPRSIEALGRVDVVCFDKTGTLSENKLRVAAVERVDGWGESEILEVAARSALGSRDDRVFHSTDAAVVDAAEQALDEARVFGDADALNLVPFRSGRPYSAALLGRRIALKGSPEFVAEAGRDPNAVSASHVQSMAGRGLRVVAVAQRELSEHDARRAAEDSEFLEQCCSEGLEAVGLLGLSDTLRPEATQLVRELQGNGQQVRVLTGDHPTTAAAVATELGMDVAREDVVTGPDWENFSRAERRNAVRGSSVFARVTPEQKVEIVQALETDGRVCAMVGDGANDAAAIRVSSVGIGVASTDSDPARGAADIVLLDGRVGGLTDALDEGSQLWRRVRSAVGVLLGGNAGEVAFALIGSALSGESPLNARQLLLVNLMTDALPAAALAVSTPSENGSEKSEQMDTHALWQTIAVRGGATAIGALAAWLLARTSGRRRRASTVALVALVGTQLGQTLLESRSPLVVATVTGSAAALATLVSTPVVSQFLGCTPLGPIGWGQAVGCASAATLLAALAPRVLERIAATEETGTEESEEGQSTIRKIPTRTSTAYTSRTGGVSARDSVEISEAEIKEAETGESDTLVSVAAGSDTSPNSRATRDES</sequence>
<reference evidence="12 13" key="2">
    <citation type="journal article" date="2006" name="Environ. Microbiol.">
        <title>Sequence analysis of three plasmids harboured in Rhodococcus erythropolis strain PR4.</title>
        <authorList>
            <person name="Sekine M."/>
            <person name="Tanikawa S."/>
            <person name="Omata S."/>
            <person name="Saito M."/>
            <person name="Fujisawa T."/>
            <person name="Tsukatani N."/>
            <person name="Tajima T."/>
            <person name="Sekigawa T."/>
            <person name="Kosugi H."/>
            <person name="Matsuo Y."/>
            <person name="Nishiko R."/>
            <person name="Imamura K."/>
            <person name="Ito M."/>
            <person name="Narita H."/>
            <person name="Tago S."/>
            <person name="Fujita N."/>
            <person name="Harayama S."/>
        </authorList>
    </citation>
    <scope>NUCLEOTIDE SEQUENCE [LARGE SCALE GENOMIC DNA]</scope>
    <source>
        <strain evidence="13">PR4 / NBRC 100887</strain>
    </source>
</reference>
<dbReference type="PRINTS" id="PR00119">
    <property type="entry name" value="CATATPASE"/>
</dbReference>
<dbReference type="PRINTS" id="PR00120">
    <property type="entry name" value="HATPASE"/>
</dbReference>
<dbReference type="PANTHER" id="PTHR24093">
    <property type="entry name" value="CATION TRANSPORTING ATPASE"/>
    <property type="match status" value="1"/>
</dbReference>
<dbReference type="GO" id="GO:0016887">
    <property type="term" value="F:ATP hydrolysis activity"/>
    <property type="evidence" value="ECO:0007669"/>
    <property type="project" value="InterPro"/>
</dbReference>